<sequence length="143" mass="16873">MNHLWRKPERKNNKGNLTNQSVTCLKKLGHASLRLISKSNKHHLVRRLPNFVYKFDFLCDACQKGKQTCARFLAHEGDSSKVFSIFYKHVQNEKKVILEESLGIKIFKSSTKKTIFSTTSQHQEHHNKIILFRERIGHFRKWP</sequence>
<evidence type="ECO:0000313" key="2">
    <source>
        <dbReference type="Proteomes" id="UP000257109"/>
    </source>
</evidence>
<organism evidence="1 2">
    <name type="scientific">Mucuna pruriens</name>
    <name type="common">Velvet bean</name>
    <name type="synonym">Dolichos pruriens</name>
    <dbReference type="NCBI Taxonomy" id="157652"/>
    <lineage>
        <taxon>Eukaryota</taxon>
        <taxon>Viridiplantae</taxon>
        <taxon>Streptophyta</taxon>
        <taxon>Embryophyta</taxon>
        <taxon>Tracheophyta</taxon>
        <taxon>Spermatophyta</taxon>
        <taxon>Magnoliopsida</taxon>
        <taxon>eudicotyledons</taxon>
        <taxon>Gunneridae</taxon>
        <taxon>Pentapetalae</taxon>
        <taxon>rosids</taxon>
        <taxon>fabids</taxon>
        <taxon>Fabales</taxon>
        <taxon>Fabaceae</taxon>
        <taxon>Papilionoideae</taxon>
        <taxon>50 kb inversion clade</taxon>
        <taxon>NPAAA clade</taxon>
        <taxon>indigoferoid/millettioid clade</taxon>
        <taxon>Phaseoleae</taxon>
        <taxon>Mucuna</taxon>
    </lineage>
</organism>
<name>A0A371E329_MUCPR</name>
<gene>
    <name evidence="1" type="ORF">CR513_61418</name>
</gene>
<dbReference type="Proteomes" id="UP000257109">
    <property type="component" value="Unassembled WGS sequence"/>
</dbReference>
<protein>
    <recommendedName>
        <fullName evidence="3">GAG-pre-integrase domain-containing protein</fullName>
    </recommendedName>
</protein>
<dbReference type="AlphaFoldDB" id="A0A371E329"/>
<dbReference type="OrthoDB" id="1751476at2759"/>
<accession>A0A371E329</accession>
<feature type="non-terminal residue" evidence="1">
    <location>
        <position position="1"/>
    </location>
</feature>
<evidence type="ECO:0000313" key="1">
    <source>
        <dbReference type="EMBL" id="RDX60441.1"/>
    </source>
</evidence>
<evidence type="ECO:0008006" key="3">
    <source>
        <dbReference type="Google" id="ProtNLM"/>
    </source>
</evidence>
<reference evidence="1" key="1">
    <citation type="submission" date="2018-05" db="EMBL/GenBank/DDBJ databases">
        <title>Draft genome of Mucuna pruriens seed.</title>
        <authorList>
            <person name="Nnadi N.E."/>
            <person name="Vos R."/>
            <person name="Hasami M.H."/>
            <person name="Devisetty U.K."/>
            <person name="Aguiy J.C."/>
        </authorList>
    </citation>
    <scope>NUCLEOTIDE SEQUENCE [LARGE SCALE GENOMIC DNA]</scope>
    <source>
        <strain evidence="1">JCA_2017</strain>
    </source>
</reference>
<dbReference type="EMBL" id="QJKJ01016872">
    <property type="protein sequence ID" value="RDX60441.1"/>
    <property type="molecule type" value="Genomic_DNA"/>
</dbReference>
<keyword evidence="2" id="KW-1185">Reference proteome</keyword>
<comment type="caution">
    <text evidence="1">The sequence shown here is derived from an EMBL/GenBank/DDBJ whole genome shotgun (WGS) entry which is preliminary data.</text>
</comment>
<proteinExistence type="predicted"/>